<evidence type="ECO:0000256" key="4">
    <source>
        <dbReference type="ARBA" id="ARBA00022801"/>
    </source>
</evidence>
<evidence type="ECO:0000256" key="2">
    <source>
        <dbReference type="ARBA" id="ARBA00022670"/>
    </source>
</evidence>
<evidence type="ECO:0000256" key="1">
    <source>
        <dbReference type="ARBA" id="ARBA00007261"/>
    </source>
</evidence>
<dbReference type="GO" id="GO:0006508">
    <property type="term" value="P:proteolysis"/>
    <property type="evidence" value="ECO:0007669"/>
    <property type="project" value="UniProtKB-KW"/>
</dbReference>
<evidence type="ECO:0000259" key="7">
    <source>
        <dbReference type="Pfam" id="PF00675"/>
    </source>
</evidence>
<evidence type="ECO:0000256" key="6">
    <source>
        <dbReference type="ARBA" id="ARBA00023049"/>
    </source>
</evidence>
<evidence type="ECO:0000256" key="3">
    <source>
        <dbReference type="ARBA" id="ARBA00022723"/>
    </source>
</evidence>
<keyword evidence="5" id="KW-0862">Zinc</keyword>
<evidence type="ECO:0000313" key="8">
    <source>
        <dbReference type="EMBL" id="VDL58985.1"/>
    </source>
</evidence>
<dbReference type="Proteomes" id="UP000274504">
    <property type="component" value="Unassembled WGS sequence"/>
</dbReference>
<keyword evidence="3" id="KW-0479">Metal-binding</keyword>
<dbReference type="EMBL" id="UYSG01006683">
    <property type="protein sequence ID" value="VDL58985.1"/>
    <property type="molecule type" value="Genomic_DNA"/>
</dbReference>
<evidence type="ECO:0000313" key="10">
    <source>
        <dbReference type="WBParaSite" id="HDID_0000666901-mRNA-1"/>
    </source>
</evidence>
<dbReference type="PANTHER" id="PTHR43690">
    <property type="entry name" value="NARDILYSIN"/>
    <property type="match status" value="1"/>
</dbReference>
<proteinExistence type="inferred from homology"/>
<reference evidence="10" key="1">
    <citation type="submission" date="2017-02" db="UniProtKB">
        <authorList>
            <consortium name="WormBaseParasite"/>
        </authorList>
    </citation>
    <scope>IDENTIFICATION</scope>
</reference>
<keyword evidence="4" id="KW-0378">Hydrolase</keyword>
<organism evidence="10">
    <name type="scientific">Hymenolepis diminuta</name>
    <name type="common">Rat tapeworm</name>
    <dbReference type="NCBI Taxonomy" id="6216"/>
    <lineage>
        <taxon>Eukaryota</taxon>
        <taxon>Metazoa</taxon>
        <taxon>Spiralia</taxon>
        <taxon>Lophotrochozoa</taxon>
        <taxon>Platyhelminthes</taxon>
        <taxon>Cestoda</taxon>
        <taxon>Eucestoda</taxon>
        <taxon>Cyclophyllidea</taxon>
        <taxon>Hymenolepididae</taxon>
        <taxon>Hymenolepis</taxon>
    </lineage>
</organism>
<dbReference type="AlphaFoldDB" id="A0A0R3SP04"/>
<feature type="domain" description="Peptidase M16 N-terminal" evidence="7">
    <location>
        <begin position="49"/>
        <end position="156"/>
    </location>
</feature>
<dbReference type="STRING" id="6216.A0A0R3SP04"/>
<accession>A0A0R3SP04</accession>
<gene>
    <name evidence="8" type="ORF">HDID_LOCUS6667</name>
</gene>
<dbReference type="GO" id="GO:0004222">
    <property type="term" value="F:metalloendopeptidase activity"/>
    <property type="evidence" value="ECO:0007669"/>
    <property type="project" value="InterPro"/>
</dbReference>
<dbReference type="OrthoDB" id="6273757at2759"/>
<dbReference type="PROSITE" id="PS00143">
    <property type="entry name" value="INSULINASE"/>
    <property type="match status" value="1"/>
</dbReference>
<comment type="similarity">
    <text evidence="1">Belongs to the peptidase M16 family.</text>
</comment>
<name>A0A0R3SP04_HYMDI</name>
<dbReference type="InterPro" id="IPR050626">
    <property type="entry name" value="Peptidase_M16"/>
</dbReference>
<dbReference type="Gene3D" id="3.30.830.10">
    <property type="entry name" value="Metalloenzyme, LuxS/M16 peptidase-like"/>
    <property type="match status" value="1"/>
</dbReference>
<dbReference type="PANTHER" id="PTHR43690:SF18">
    <property type="entry name" value="INSULIN-DEGRADING ENZYME-RELATED"/>
    <property type="match status" value="1"/>
</dbReference>
<dbReference type="Pfam" id="PF00675">
    <property type="entry name" value="Peptidase_M16"/>
    <property type="match status" value="1"/>
</dbReference>
<keyword evidence="2" id="KW-0645">Protease</keyword>
<protein>
    <submittedName>
        <fullName evidence="10">Peptidase_M16 domain-containing protein</fullName>
    </submittedName>
</protein>
<reference evidence="8 9" key="2">
    <citation type="submission" date="2018-11" db="EMBL/GenBank/DDBJ databases">
        <authorList>
            <consortium name="Pathogen Informatics"/>
        </authorList>
    </citation>
    <scope>NUCLEOTIDE SEQUENCE [LARGE SCALE GENOMIC DNA]</scope>
</reference>
<dbReference type="InterPro" id="IPR011765">
    <property type="entry name" value="Pept_M16_N"/>
</dbReference>
<keyword evidence="6" id="KW-0482">Metalloprotease</keyword>
<dbReference type="InterPro" id="IPR001431">
    <property type="entry name" value="Pept_M16_Zn_BS"/>
</dbReference>
<dbReference type="InterPro" id="IPR011249">
    <property type="entry name" value="Metalloenz_LuxS/M16"/>
</dbReference>
<evidence type="ECO:0000313" key="9">
    <source>
        <dbReference type="Proteomes" id="UP000274504"/>
    </source>
</evidence>
<dbReference type="WBParaSite" id="HDID_0000666901-mRNA-1">
    <property type="protein sequence ID" value="HDID_0000666901-mRNA-1"/>
    <property type="gene ID" value="HDID_0000666901"/>
</dbReference>
<evidence type="ECO:0000256" key="5">
    <source>
        <dbReference type="ARBA" id="ARBA00022833"/>
    </source>
</evidence>
<dbReference type="SUPFAM" id="SSF63411">
    <property type="entry name" value="LuxS/MPP-like metallohydrolase"/>
    <property type="match status" value="1"/>
</dbReference>
<sequence length="172" mass="19569">MSNIEIIKPDPDYKIYRYLQLPNGIRVMLISNVKPGETVEPIDDDKNDEDIESAAALAVQVGSFSDPKEAQGLAHFLEHMVFMGSEKYPRENDFDDYVCHRDGSVNAFTEGDNTTFYFDVQRNYFKKALDRFANFFISPLLRKDCVDCELEAVDSGKLNILLSASLLITRNL</sequence>
<dbReference type="GO" id="GO:0046872">
    <property type="term" value="F:metal ion binding"/>
    <property type="evidence" value="ECO:0007669"/>
    <property type="project" value="UniProtKB-KW"/>
</dbReference>